<dbReference type="InterPro" id="IPR013785">
    <property type="entry name" value="Aldolase_TIM"/>
</dbReference>
<evidence type="ECO:0000256" key="6">
    <source>
        <dbReference type="ARBA" id="ARBA00023239"/>
    </source>
</evidence>
<dbReference type="CDD" id="cd00452">
    <property type="entry name" value="KDPG_aldolase"/>
    <property type="match status" value="1"/>
</dbReference>
<comment type="similarity">
    <text evidence="3">Belongs to the KHG/KDPG aldolase family.</text>
</comment>
<dbReference type="GO" id="GO:0008675">
    <property type="term" value="F:2-dehydro-3-deoxy-phosphogluconate aldolase activity"/>
    <property type="evidence" value="ECO:0007669"/>
    <property type="project" value="UniProtKB-EC"/>
</dbReference>
<reference evidence="9 10" key="1">
    <citation type="submission" date="2016-09" db="EMBL/GenBank/DDBJ databases">
        <authorList>
            <person name="Capua I."/>
            <person name="De Benedictis P."/>
            <person name="Joannis T."/>
            <person name="Lombin L.H."/>
            <person name="Cattoli G."/>
        </authorList>
    </citation>
    <scope>NUCLEOTIDE SEQUENCE [LARGE SCALE GENOMIC DNA]</scope>
    <source>
        <strain evidence="9 10">GluBS11</strain>
    </source>
</reference>
<organism evidence="9 10">
    <name type="scientific">Anaerobium acetethylicum</name>
    <dbReference type="NCBI Taxonomy" id="1619234"/>
    <lineage>
        <taxon>Bacteria</taxon>
        <taxon>Bacillati</taxon>
        <taxon>Bacillota</taxon>
        <taxon>Clostridia</taxon>
        <taxon>Lachnospirales</taxon>
        <taxon>Lachnospiraceae</taxon>
        <taxon>Anaerobium</taxon>
    </lineage>
</organism>
<keyword evidence="10" id="KW-1185">Reference proteome</keyword>
<evidence type="ECO:0000256" key="3">
    <source>
        <dbReference type="ARBA" id="ARBA00006906"/>
    </source>
</evidence>
<accession>A0A1D3TV17</accession>
<dbReference type="Gene3D" id="3.20.20.70">
    <property type="entry name" value="Aldolase class I"/>
    <property type="match status" value="1"/>
</dbReference>
<dbReference type="PANTHER" id="PTHR30246:SF1">
    <property type="entry name" value="2-DEHYDRO-3-DEOXY-6-PHOSPHOGALACTONATE ALDOLASE-RELATED"/>
    <property type="match status" value="1"/>
</dbReference>
<keyword evidence="7" id="KW-0704">Schiff base</keyword>
<comment type="pathway">
    <text evidence="2">Carbohydrate acid metabolism; 2-dehydro-3-deoxy-D-gluconate degradation; D-glyceraldehyde 3-phosphate and pyruvate from 2-dehydro-3-deoxy-D-gluconate: step 2/2.</text>
</comment>
<dbReference type="NCBIfam" id="NF004325">
    <property type="entry name" value="PRK05718.1"/>
    <property type="match status" value="1"/>
</dbReference>
<evidence type="ECO:0000256" key="7">
    <source>
        <dbReference type="ARBA" id="ARBA00023270"/>
    </source>
</evidence>
<sequence length="320" mass="34249">MNEILEQISKIGIVPVIALNDAKDAAPLAKALCDGGLPCAEITFRTDAAEESIRIMATEFPEMLVGAGTVLTTEQVDRAVAAGAKFIVSPGLNPKIVRYCVEKGVPITPGCTNPSDIEQAIECGLEVVKFFPAEAAGGLNMIKSMAAPYTKMKFMPTGGINAANLTTYLDFKKIIACGGSWMVSNDLIKAGKFDEIADLTREAVSTMLGFSLKHVGINMNEESEADTLADTFGNMFGFAKKTGSSSIFAGTGIELLKTPYLGANGHIAIATNYIERAIYHLEMRGFEFDPETKKYGPNGDLVAIYFKGEFGGFAMHLVTK</sequence>
<dbReference type="PANTHER" id="PTHR30246">
    <property type="entry name" value="2-KETO-3-DEOXY-6-PHOSPHOGLUCONATE ALDOLASE"/>
    <property type="match status" value="1"/>
</dbReference>
<keyword evidence="6" id="KW-0456">Lyase</keyword>
<evidence type="ECO:0000313" key="10">
    <source>
        <dbReference type="Proteomes" id="UP000199315"/>
    </source>
</evidence>
<dbReference type="EC" id="4.1.2.14" evidence="5"/>
<comment type="catalytic activity">
    <reaction evidence="1">
        <text>2-dehydro-3-deoxy-6-phospho-D-gluconate = D-glyceraldehyde 3-phosphate + pyruvate</text>
        <dbReference type="Rhea" id="RHEA:17089"/>
        <dbReference type="ChEBI" id="CHEBI:15361"/>
        <dbReference type="ChEBI" id="CHEBI:57569"/>
        <dbReference type="ChEBI" id="CHEBI:59776"/>
        <dbReference type="EC" id="4.1.2.14"/>
    </reaction>
</comment>
<evidence type="ECO:0000313" key="9">
    <source>
        <dbReference type="EMBL" id="SCP97935.1"/>
    </source>
</evidence>
<dbReference type="AlphaFoldDB" id="A0A1D3TV17"/>
<name>A0A1D3TV17_9FIRM</name>
<dbReference type="InterPro" id="IPR031337">
    <property type="entry name" value="KDPG/KHG_AS_1"/>
</dbReference>
<dbReference type="Pfam" id="PF01081">
    <property type="entry name" value="Aldolase"/>
    <property type="match status" value="1"/>
</dbReference>
<dbReference type="RefSeq" id="WP_091234581.1">
    <property type="nucleotide sequence ID" value="NZ_FMKA01000015.1"/>
</dbReference>
<keyword evidence="8" id="KW-0119">Carbohydrate metabolism</keyword>
<dbReference type="InterPro" id="IPR031338">
    <property type="entry name" value="KDPG/KHG_AS_2"/>
</dbReference>
<protein>
    <recommendedName>
        <fullName evidence="5">2-dehydro-3-deoxy-phosphogluconate aldolase</fullName>
        <ecNumber evidence="5">4.1.2.14</ecNumber>
    </recommendedName>
</protein>
<evidence type="ECO:0000256" key="2">
    <source>
        <dbReference type="ARBA" id="ARBA00004736"/>
    </source>
</evidence>
<evidence type="ECO:0000256" key="8">
    <source>
        <dbReference type="ARBA" id="ARBA00023277"/>
    </source>
</evidence>
<dbReference type="InterPro" id="IPR000887">
    <property type="entry name" value="Aldlse_KDPG_KHG"/>
</dbReference>
<dbReference type="EMBL" id="FMKA01000015">
    <property type="protein sequence ID" value="SCP97935.1"/>
    <property type="molecule type" value="Genomic_DNA"/>
</dbReference>
<evidence type="ECO:0000256" key="4">
    <source>
        <dbReference type="ARBA" id="ARBA00011233"/>
    </source>
</evidence>
<dbReference type="OrthoDB" id="9802667at2"/>
<evidence type="ECO:0000256" key="1">
    <source>
        <dbReference type="ARBA" id="ARBA00000654"/>
    </source>
</evidence>
<comment type="subunit">
    <text evidence="4">Homotrimer.</text>
</comment>
<gene>
    <name evidence="9" type="ORF">SAMN05421730_101517</name>
</gene>
<dbReference type="STRING" id="1619234.SAMN05421730_101517"/>
<evidence type="ECO:0000256" key="5">
    <source>
        <dbReference type="ARBA" id="ARBA00013063"/>
    </source>
</evidence>
<dbReference type="NCBIfam" id="TIGR01182">
    <property type="entry name" value="eda"/>
    <property type="match status" value="1"/>
</dbReference>
<dbReference type="PROSITE" id="PS00160">
    <property type="entry name" value="ALDOLASE_KDPG_KHG_2"/>
    <property type="match status" value="1"/>
</dbReference>
<dbReference type="SUPFAM" id="SSF51569">
    <property type="entry name" value="Aldolase"/>
    <property type="match status" value="1"/>
</dbReference>
<dbReference type="Proteomes" id="UP000199315">
    <property type="component" value="Unassembled WGS sequence"/>
</dbReference>
<proteinExistence type="inferred from homology"/>
<dbReference type="PROSITE" id="PS00159">
    <property type="entry name" value="ALDOLASE_KDPG_KHG_1"/>
    <property type="match status" value="1"/>
</dbReference>